<sequence length="481" mass="54085">MQPPPLFGPSVADSVGLGLEKALLTTVKPFYFIISDSETDDSSDTPLHTTATEKAKTQPITPSKSSFSYEPSQSMPPNHKRGLINEIFSSLPKLSQPSFQSKKPTPRSMKTKTTMTIAQFLARNKLKNPQRTKTPLTPERSPVRIPSPSPQQERFSHQERSPTRSSSPSHPQQHSPIPETSPIHTSSPLPNSKRSPNLKRSSLSTSEASPPSKKSKPNTLPLISPKNFKDKWAKRPIGIERVFVFDKLIVNGNNVQHHIDALGWTSFLQTSEHYYPDVVRAFYCNAKTFSDKLLIISNIKGIEIRLTLDILASILRLPTEGPSIFGNKWYLALNLKETEVLSDLFQEGSTRYLSTYLKPLPKVFKSMSQHTLLPHSGSHEYVSANDALIIYHLLNCNRLNLPHVIIQHMICAATKDYKKNIVPYGMILTKIFRHFGIPLSTEKSLIKISKSSTKNLSHMRKTFFEQPTPTISSFPTSLKRK</sequence>
<gene>
    <name evidence="4" type="primary">LOC101505536</name>
</gene>
<feature type="region of interest" description="Disordered" evidence="1">
    <location>
        <begin position="37"/>
        <end position="225"/>
    </location>
</feature>
<evidence type="ECO:0000256" key="1">
    <source>
        <dbReference type="SAM" id="MobiDB-lite"/>
    </source>
</evidence>
<feature type="compositionally biased region" description="Low complexity" evidence="1">
    <location>
        <begin position="163"/>
        <end position="176"/>
    </location>
</feature>
<protein>
    <submittedName>
        <fullName evidence="4">Uncharacterized protein LOC101505536</fullName>
    </submittedName>
</protein>
<evidence type="ECO:0000313" key="3">
    <source>
        <dbReference type="Proteomes" id="UP000087171"/>
    </source>
</evidence>
<feature type="domain" description="Putative plant transposon protein" evidence="2">
    <location>
        <begin position="262"/>
        <end position="438"/>
    </location>
</feature>
<dbReference type="eggNOG" id="ENOG502SW7E">
    <property type="taxonomic scope" value="Eukaryota"/>
</dbReference>
<dbReference type="STRING" id="3827.A0A1S2Z6J5"/>
<reference evidence="4" key="1">
    <citation type="submission" date="2025-08" db="UniProtKB">
        <authorList>
            <consortium name="RefSeq"/>
        </authorList>
    </citation>
    <scope>IDENTIFICATION</scope>
    <source>
        <tissue evidence="4">Etiolated seedlings</tissue>
    </source>
</reference>
<dbReference type="InterPro" id="IPR046796">
    <property type="entry name" value="Transposase_32_dom"/>
</dbReference>
<feature type="compositionally biased region" description="Low complexity" evidence="1">
    <location>
        <begin position="201"/>
        <end position="212"/>
    </location>
</feature>
<keyword evidence="3" id="KW-1185">Reference proteome</keyword>
<dbReference type="Proteomes" id="UP000087171">
    <property type="component" value="Unplaced"/>
</dbReference>
<dbReference type="AlphaFoldDB" id="A0A1S2Z6J5"/>
<proteinExistence type="predicted"/>
<organism evidence="3 4">
    <name type="scientific">Cicer arietinum</name>
    <name type="common">Chickpea</name>
    <name type="synonym">Garbanzo</name>
    <dbReference type="NCBI Taxonomy" id="3827"/>
    <lineage>
        <taxon>Eukaryota</taxon>
        <taxon>Viridiplantae</taxon>
        <taxon>Streptophyta</taxon>
        <taxon>Embryophyta</taxon>
        <taxon>Tracheophyta</taxon>
        <taxon>Spermatophyta</taxon>
        <taxon>Magnoliopsida</taxon>
        <taxon>eudicotyledons</taxon>
        <taxon>Gunneridae</taxon>
        <taxon>Pentapetalae</taxon>
        <taxon>rosids</taxon>
        <taxon>fabids</taxon>
        <taxon>Fabales</taxon>
        <taxon>Fabaceae</taxon>
        <taxon>Papilionoideae</taxon>
        <taxon>50 kb inversion clade</taxon>
        <taxon>NPAAA clade</taxon>
        <taxon>Hologalegina</taxon>
        <taxon>IRL clade</taxon>
        <taxon>Cicereae</taxon>
        <taxon>Cicer</taxon>
    </lineage>
</organism>
<dbReference type="PaxDb" id="3827-XP_004515950.1"/>
<evidence type="ECO:0000313" key="4">
    <source>
        <dbReference type="RefSeq" id="XP_004515950.1"/>
    </source>
</evidence>
<name>A0A1S2Z6J5_CICAR</name>
<feature type="compositionally biased region" description="Polar residues" evidence="1">
    <location>
        <begin position="92"/>
        <end position="103"/>
    </location>
</feature>
<dbReference type="OrthoDB" id="848707at2759"/>
<feature type="compositionally biased region" description="Polar residues" evidence="1">
    <location>
        <begin position="182"/>
        <end position="200"/>
    </location>
</feature>
<dbReference type="RefSeq" id="XP_004515950.1">
    <property type="nucleotide sequence ID" value="XM_004515893.1"/>
</dbReference>
<evidence type="ECO:0000259" key="2">
    <source>
        <dbReference type="Pfam" id="PF20167"/>
    </source>
</evidence>
<dbReference type="Pfam" id="PF20167">
    <property type="entry name" value="Transposase_32"/>
    <property type="match status" value="1"/>
</dbReference>
<accession>A0A1S2Z6J5</accession>
<feature type="compositionally biased region" description="Polar residues" evidence="1">
    <location>
        <begin position="57"/>
        <end position="76"/>
    </location>
</feature>